<dbReference type="PANTHER" id="PTHR47947">
    <property type="entry name" value="CYTOCHROME P450 82C3-RELATED"/>
    <property type="match status" value="1"/>
</dbReference>
<dbReference type="FunFam" id="1.10.630.10:FF:000026">
    <property type="entry name" value="Cytochrome P450 82C4"/>
    <property type="match status" value="1"/>
</dbReference>
<dbReference type="EMBL" id="CM010721">
    <property type="protein sequence ID" value="RZC68796.1"/>
    <property type="molecule type" value="Genomic_DNA"/>
</dbReference>
<evidence type="ECO:0000256" key="13">
    <source>
        <dbReference type="SAM" id="Phobius"/>
    </source>
</evidence>
<dbReference type="GO" id="GO:0016020">
    <property type="term" value="C:membrane"/>
    <property type="evidence" value="ECO:0007669"/>
    <property type="project" value="UniProtKB-SubCell"/>
</dbReference>
<keyword evidence="15" id="KW-1185">Reference proteome</keyword>
<comment type="cofactor">
    <cofactor evidence="1 11">
        <name>heme</name>
        <dbReference type="ChEBI" id="CHEBI:30413"/>
    </cofactor>
</comment>
<dbReference type="Proteomes" id="UP000316621">
    <property type="component" value="Chromosome 7"/>
</dbReference>
<dbReference type="InterPro" id="IPR050651">
    <property type="entry name" value="Plant_Cytochrome_P450_Monoox"/>
</dbReference>
<keyword evidence="4 11" id="KW-0349">Heme</keyword>
<dbReference type="GO" id="GO:0005506">
    <property type="term" value="F:iron ion binding"/>
    <property type="evidence" value="ECO:0007669"/>
    <property type="project" value="InterPro"/>
</dbReference>
<evidence type="ECO:0000256" key="5">
    <source>
        <dbReference type="ARBA" id="ARBA00022692"/>
    </source>
</evidence>
<dbReference type="InterPro" id="IPR036396">
    <property type="entry name" value="Cyt_P450_sf"/>
</dbReference>
<evidence type="ECO:0000256" key="10">
    <source>
        <dbReference type="ARBA" id="ARBA00023136"/>
    </source>
</evidence>
<dbReference type="STRING" id="3469.A0A4Y7K7L0"/>
<evidence type="ECO:0000256" key="12">
    <source>
        <dbReference type="RuleBase" id="RU000461"/>
    </source>
</evidence>
<evidence type="ECO:0000256" key="1">
    <source>
        <dbReference type="ARBA" id="ARBA00001971"/>
    </source>
</evidence>
<gene>
    <name evidence="14" type="ORF">C5167_032938</name>
</gene>
<evidence type="ECO:0000256" key="7">
    <source>
        <dbReference type="ARBA" id="ARBA00022989"/>
    </source>
</evidence>
<dbReference type="Pfam" id="PF00067">
    <property type="entry name" value="p450"/>
    <property type="match status" value="1"/>
</dbReference>
<dbReference type="GO" id="GO:0020037">
    <property type="term" value="F:heme binding"/>
    <property type="evidence" value="ECO:0007669"/>
    <property type="project" value="InterPro"/>
</dbReference>
<keyword evidence="9 11" id="KW-0408">Iron</keyword>
<evidence type="ECO:0008006" key="16">
    <source>
        <dbReference type="Google" id="ProtNLM"/>
    </source>
</evidence>
<dbReference type="PANTHER" id="PTHR47947:SF26">
    <property type="entry name" value="CYTOCHROME P450"/>
    <property type="match status" value="1"/>
</dbReference>
<dbReference type="InterPro" id="IPR002401">
    <property type="entry name" value="Cyt_P450_E_grp-I"/>
</dbReference>
<comment type="similarity">
    <text evidence="12">Belongs to the cytochrome P450 family.</text>
</comment>
<evidence type="ECO:0000256" key="6">
    <source>
        <dbReference type="ARBA" id="ARBA00022723"/>
    </source>
</evidence>
<evidence type="ECO:0000256" key="4">
    <source>
        <dbReference type="ARBA" id="ARBA00022617"/>
    </source>
</evidence>
<evidence type="ECO:0000313" key="14">
    <source>
        <dbReference type="EMBL" id="RZC68796.1"/>
    </source>
</evidence>
<comment type="subcellular location">
    <subcellularLocation>
        <location evidence="2">Membrane</location>
        <topology evidence="2">Single-pass membrane protein</topology>
    </subcellularLocation>
</comment>
<dbReference type="InterPro" id="IPR017972">
    <property type="entry name" value="Cyt_P450_CS"/>
</dbReference>
<keyword evidence="6 11" id="KW-0479">Metal-binding</keyword>
<evidence type="ECO:0000256" key="3">
    <source>
        <dbReference type="ARBA" id="ARBA00004913"/>
    </source>
</evidence>
<sequence length="584" mass="66195">MDLTTFNLQYFQPLASLAGLLATLSFFYYLCVRQMTIRCTRSNNFNNAEVLSAGWPPEAVGALPIVGHLLQLVGSTPPLFKKLRDMSDKYGPIFMVRLGMYPTLVVSSWEICKECFTTNDRFLADRPSAASSNKHLTFAMYAFSMYGSYWREIHKISTIHLLSQRRIQLFKHIPYLETSDYIKRLHQRWMKSQSQQNSTIASTGLVKVDMTQVFRELTLNVMLKVIVGKSIFIKNKDDHEDATVGYHNKEEEQEGIKLHKTIIEFFTLAGTSVACDVLPFLGWLDVDGQKRHMKRVAKEMDLFASIWLEEHRQKKRLQTWKTATGGTNNNHDDENDFMYAMMSVLDEENGNLFFGYNRDSVIKATCLQLILAGSDSTSITLTWALSLLLSNPSALRKAQDELDNKVGKNRNVEGSDINDLVYLQAVVKETLRLYPPGPLSLAHEAIEDCNVGGYKVKAGTRLFVNLWKLHRDPRVWSNPLDFKPERFLPNFDGDGVCGEAANMDFRGQDFGYIPFGSGRRMCPGINFAIQNIHMVLARFLHAFDFTAAGGLEIDMPMEGSGLTVPKATPLEVHIIPRLPVTLYL</sequence>
<organism evidence="14 15">
    <name type="scientific">Papaver somniferum</name>
    <name type="common">Opium poppy</name>
    <dbReference type="NCBI Taxonomy" id="3469"/>
    <lineage>
        <taxon>Eukaryota</taxon>
        <taxon>Viridiplantae</taxon>
        <taxon>Streptophyta</taxon>
        <taxon>Embryophyta</taxon>
        <taxon>Tracheophyta</taxon>
        <taxon>Spermatophyta</taxon>
        <taxon>Magnoliopsida</taxon>
        <taxon>Ranunculales</taxon>
        <taxon>Papaveraceae</taxon>
        <taxon>Papaveroideae</taxon>
        <taxon>Papaver</taxon>
    </lineage>
</organism>
<dbReference type="GO" id="GO:0004497">
    <property type="term" value="F:monooxygenase activity"/>
    <property type="evidence" value="ECO:0007669"/>
    <property type="project" value="UniProtKB-KW"/>
</dbReference>
<dbReference type="Gene3D" id="1.10.630.10">
    <property type="entry name" value="Cytochrome P450"/>
    <property type="match status" value="1"/>
</dbReference>
<comment type="pathway">
    <text evidence="3">Alkaloid biosynthesis.</text>
</comment>
<keyword evidence="8 12" id="KW-0560">Oxidoreductase</keyword>
<keyword evidence="12" id="KW-0503">Monooxygenase</keyword>
<evidence type="ECO:0000256" key="8">
    <source>
        <dbReference type="ARBA" id="ARBA00023002"/>
    </source>
</evidence>
<dbReference type="PRINTS" id="PR00385">
    <property type="entry name" value="P450"/>
</dbReference>
<dbReference type="OMA" id="WEICKEC"/>
<dbReference type="PRINTS" id="PR00463">
    <property type="entry name" value="EP450I"/>
</dbReference>
<dbReference type="InterPro" id="IPR001128">
    <property type="entry name" value="Cyt_P450"/>
</dbReference>
<evidence type="ECO:0000256" key="11">
    <source>
        <dbReference type="PIRSR" id="PIRSR602401-1"/>
    </source>
</evidence>
<reference evidence="14 15" key="1">
    <citation type="journal article" date="2018" name="Science">
        <title>The opium poppy genome and morphinan production.</title>
        <authorList>
            <person name="Guo L."/>
            <person name="Winzer T."/>
            <person name="Yang X."/>
            <person name="Li Y."/>
            <person name="Ning Z."/>
            <person name="He Z."/>
            <person name="Teodor R."/>
            <person name="Lu Y."/>
            <person name="Bowser T.A."/>
            <person name="Graham I.A."/>
            <person name="Ye K."/>
        </authorList>
    </citation>
    <scope>NUCLEOTIDE SEQUENCE [LARGE SCALE GENOMIC DNA]</scope>
    <source>
        <strain evidence="15">cv. HN1</strain>
        <tissue evidence="14">Leaves</tissue>
    </source>
</reference>
<keyword evidence="10 13" id="KW-0472">Membrane</keyword>
<feature type="binding site" description="axial binding residue" evidence="11">
    <location>
        <position position="522"/>
    </location>
    <ligand>
        <name>heme</name>
        <dbReference type="ChEBI" id="CHEBI:30413"/>
    </ligand>
    <ligandPart>
        <name>Fe</name>
        <dbReference type="ChEBI" id="CHEBI:18248"/>
    </ligandPart>
</feature>
<dbReference type="GO" id="GO:0033075">
    <property type="term" value="P:isoquinoline alkaloid biosynthetic process"/>
    <property type="evidence" value="ECO:0007669"/>
    <property type="project" value="UniProtKB-ARBA"/>
</dbReference>
<dbReference type="AlphaFoldDB" id="A0A4Y7K7L0"/>
<evidence type="ECO:0000313" key="15">
    <source>
        <dbReference type="Proteomes" id="UP000316621"/>
    </source>
</evidence>
<proteinExistence type="inferred from homology"/>
<dbReference type="PROSITE" id="PS00086">
    <property type="entry name" value="CYTOCHROME_P450"/>
    <property type="match status" value="1"/>
</dbReference>
<dbReference type="GO" id="GO:0016705">
    <property type="term" value="F:oxidoreductase activity, acting on paired donors, with incorporation or reduction of molecular oxygen"/>
    <property type="evidence" value="ECO:0007669"/>
    <property type="project" value="InterPro"/>
</dbReference>
<accession>A0A4Y7K7L0</accession>
<evidence type="ECO:0000256" key="9">
    <source>
        <dbReference type="ARBA" id="ARBA00023004"/>
    </source>
</evidence>
<feature type="transmembrane region" description="Helical" evidence="13">
    <location>
        <begin position="12"/>
        <end position="31"/>
    </location>
</feature>
<dbReference type="SUPFAM" id="SSF48264">
    <property type="entry name" value="Cytochrome P450"/>
    <property type="match status" value="1"/>
</dbReference>
<protein>
    <recommendedName>
        <fullName evidence="16">Cytochrome P450</fullName>
    </recommendedName>
</protein>
<keyword evidence="7 13" id="KW-1133">Transmembrane helix</keyword>
<name>A0A4Y7K7L0_PAPSO</name>
<dbReference type="Gramene" id="RZC68796">
    <property type="protein sequence ID" value="RZC68796"/>
    <property type="gene ID" value="C5167_032938"/>
</dbReference>
<evidence type="ECO:0000256" key="2">
    <source>
        <dbReference type="ARBA" id="ARBA00004167"/>
    </source>
</evidence>
<keyword evidence="5 13" id="KW-0812">Transmembrane</keyword>